<keyword evidence="12" id="KW-1185">Reference proteome</keyword>
<evidence type="ECO:0000313" key="13">
    <source>
        <dbReference type="RefSeq" id="XP_067171540.1"/>
    </source>
</evidence>
<evidence type="ECO:0000256" key="8">
    <source>
        <dbReference type="ARBA" id="ARBA00023157"/>
    </source>
</evidence>
<keyword evidence="5" id="KW-0964">Secreted</keyword>
<evidence type="ECO:0000313" key="12">
    <source>
        <dbReference type="Proteomes" id="UP001652627"/>
    </source>
</evidence>
<dbReference type="InterPro" id="IPR000471">
    <property type="entry name" value="Interferon_alpha/beta/delta"/>
</dbReference>
<dbReference type="Proteomes" id="UP001652627">
    <property type="component" value="Chromosome Z"/>
</dbReference>
<evidence type="ECO:0000256" key="11">
    <source>
        <dbReference type="SAM" id="SignalP"/>
    </source>
</evidence>
<keyword evidence="6 11" id="KW-0732">Signal</keyword>
<dbReference type="RefSeq" id="XP_067171540.1">
    <property type="nucleotide sequence ID" value="XM_067315439.1"/>
</dbReference>
<keyword evidence="8" id="KW-1015">Disulfide bond</keyword>
<dbReference type="GeneID" id="136995286"/>
<evidence type="ECO:0000256" key="4">
    <source>
        <dbReference type="ARBA" id="ARBA00022514"/>
    </source>
</evidence>
<evidence type="ECO:0000256" key="10">
    <source>
        <dbReference type="SAM" id="MobiDB-lite"/>
    </source>
</evidence>
<organism evidence="12 13">
    <name type="scientific">Apteryx mantelli</name>
    <name type="common">North Island brown kiwi</name>
    <dbReference type="NCBI Taxonomy" id="2696672"/>
    <lineage>
        <taxon>Eukaryota</taxon>
        <taxon>Metazoa</taxon>
        <taxon>Chordata</taxon>
        <taxon>Craniata</taxon>
        <taxon>Vertebrata</taxon>
        <taxon>Euteleostomi</taxon>
        <taxon>Archelosauria</taxon>
        <taxon>Archosauria</taxon>
        <taxon>Dinosauria</taxon>
        <taxon>Saurischia</taxon>
        <taxon>Theropoda</taxon>
        <taxon>Coelurosauria</taxon>
        <taxon>Aves</taxon>
        <taxon>Palaeognathae</taxon>
        <taxon>Apterygiformes</taxon>
        <taxon>Apterygidae</taxon>
        <taxon>Apteryx</taxon>
    </lineage>
</organism>
<evidence type="ECO:0000256" key="3">
    <source>
        <dbReference type="ARBA" id="ARBA00011033"/>
    </source>
</evidence>
<comment type="similarity">
    <text evidence="3 9">Belongs to the alpha/beta interferon family.</text>
</comment>
<evidence type="ECO:0000256" key="2">
    <source>
        <dbReference type="ARBA" id="ARBA00004613"/>
    </source>
</evidence>
<feature type="signal peptide" evidence="11">
    <location>
        <begin position="1"/>
        <end position="27"/>
    </location>
</feature>
<evidence type="ECO:0000256" key="6">
    <source>
        <dbReference type="ARBA" id="ARBA00022729"/>
    </source>
</evidence>
<evidence type="ECO:0000256" key="9">
    <source>
        <dbReference type="RuleBase" id="RU000436"/>
    </source>
</evidence>
<dbReference type="SUPFAM" id="SSF47266">
    <property type="entry name" value="4-helical cytokines"/>
    <property type="match status" value="1"/>
</dbReference>
<dbReference type="Pfam" id="PF00143">
    <property type="entry name" value="Interferon"/>
    <property type="match status" value="1"/>
</dbReference>
<dbReference type="PANTHER" id="PTHR11691">
    <property type="entry name" value="TYPE I INTERFERON"/>
    <property type="match status" value="1"/>
</dbReference>
<comment type="subcellular location">
    <subcellularLocation>
        <location evidence="2">Secreted</location>
    </subcellularLocation>
</comment>
<comment type="function">
    <text evidence="1">Has antiviral activities.</text>
</comment>
<feature type="compositionally biased region" description="Polar residues" evidence="10">
    <location>
        <begin position="189"/>
        <end position="199"/>
    </location>
</feature>
<sequence length="245" mass="27515">MAAPATRHPCLWHGAPVLLLLLPALSAALSCANLRTRQSTFNWDSLQLLHAMAPSLPQPCDHDAPFPFPKTLLAIQAPRQATNAILRILRHLFATLSNENTPAHWDSQAHQQLLNQLHSQIQHLQRCLPGTGTDSKSQGPRNPWLSIITYFRRIQDFLRTHNHSPCAWENVCLEVQTCFQHIDKLTQRMESQSAPSLQTHPRPKTVPSESQKPPSHRRHLQQGLGFISTTQPSSRRGPMPPGKQA</sequence>
<dbReference type="PROSITE" id="PS51257">
    <property type="entry name" value="PROKAR_LIPOPROTEIN"/>
    <property type="match status" value="1"/>
</dbReference>
<keyword evidence="4 9" id="KW-0202">Cytokine</keyword>
<dbReference type="PROSITE" id="PS00252">
    <property type="entry name" value="INTERFERON_A_B_D"/>
    <property type="match status" value="1"/>
</dbReference>
<evidence type="ECO:0000256" key="5">
    <source>
        <dbReference type="ARBA" id="ARBA00022525"/>
    </source>
</evidence>
<dbReference type="SMART" id="SM00076">
    <property type="entry name" value="IFabd"/>
    <property type="match status" value="1"/>
</dbReference>
<reference evidence="13" key="1">
    <citation type="submission" date="2025-08" db="UniProtKB">
        <authorList>
            <consortium name="RefSeq"/>
        </authorList>
    </citation>
    <scope>IDENTIFICATION</scope>
    <source>
        <tissue evidence="13">Blood</tissue>
    </source>
</reference>
<evidence type="ECO:0000256" key="7">
    <source>
        <dbReference type="ARBA" id="ARBA00023118"/>
    </source>
</evidence>
<dbReference type="InterPro" id="IPR009079">
    <property type="entry name" value="4_helix_cytokine-like_core"/>
</dbReference>
<keyword evidence="7 9" id="KW-0051">Antiviral defense</keyword>
<evidence type="ECO:0000256" key="1">
    <source>
        <dbReference type="ARBA" id="ARBA00002718"/>
    </source>
</evidence>
<protein>
    <submittedName>
        <fullName evidence="13">Interferon-like</fullName>
    </submittedName>
</protein>
<feature type="chain" id="PRO_5045788500" evidence="11">
    <location>
        <begin position="28"/>
        <end position="245"/>
    </location>
</feature>
<dbReference type="Gene3D" id="1.20.1250.10">
    <property type="match status" value="1"/>
</dbReference>
<accession>A0ABM4G2W4</accession>
<name>A0ABM4G2W4_9AVES</name>
<dbReference type="PANTHER" id="PTHR11691:SF73">
    <property type="entry name" value="INTERFERON BETA"/>
    <property type="match status" value="1"/>
</dbReference>
<feature type="region of interest" description="Disordered" evidence="10">
    <location>
        <begin position="189"/>
        <end position="245"/>
    </location>
</feature>
<gene>
    <name evidence="13" type="primary">LOC136995286</name>
</gene>
<proteinExistence type="inferred from homology"/>